<comment type="caution">
    <text evidence="2">The sequence shown here is derived from an EMBL/GenBank/DDBJ whole genome shotgun (WGS) entry which is preliminary data.</text>
</comment>
<dbReference type="InterPro" id="IPR037002">
    <property type="entry name" value="Microviridae_protein_F_sf"/>
</dbReference>
<organism evidence="2 3">
    <name type="scientific">Planctomyces bekefii</name>
    <dbReference type="NCBI Taxonomy" id="1653850"/>
    <lineage>
        <taxon>Bacteria</taxon>
        <taxon>Pseudomonadati</taxon>
        <taxon>Planctomycetota</taxon>
        <taxon>Planctomycetia</taxon>
        <taxon>Planctomycetales</taxon>
        <taxon>Planctomycetaceae</taxon>
        <taxon>Planctomyces</taxon>
    </lineage>
</organism>
<dbReference type="Pfam" id="PF02305">
    <property type="entry name" value="Phage_F"/>
    <property type="match status" value="1"/>
</dbReference>
<gene>
    <name evidence="2" type="ORF">E3A20_29380</name>
</gene>
<accession>A0A5C6M3V7</accession>
<dbReference type="InterPro" id="IPR003514">
    <property type="entry name" value="Microviridae_protein_F"/>
</dbReference>
<dbReference type="GO" id="GO:0005198">
    <property type="term" value="F:structural molecule activity"/>
    <property type="evidence" value="ECO:0007669"/>
    <property type="project" value="InterPro"/>
</dbReference>
<dbReference type="Gene3D" id="2.60.169.10">
    <property type="entry name" value="Microviridae F protein"/>
    <property type="match status" value="1"/>
</dbReference>
<reference evidence="2 3" key="2">
    <citation type="submission" date="2019-08" db="EMBL/GenBank/DDBJ databases">
        <authorList>
            <person name="Henke P."/>
        </authorList>
    </citation>
    <scope>NUCLEOTIDE SEQUENCE [LARGE SCALE GENOMIC DNA]</scope>
    <source>
        <strain evidence="2">Phe10_nw2017</strain>
    </source>
</reference>
<evidence type="ECO:0000313" key="3">
    <source>
        <dbReference type="Proteomes" id="UP000321083"/>
    </source>
</evidence>
<keyword evidence="3" id="KW-1185">Reference proteome</keyword>
<protein>
    <submittedName>
        <fullName evidence="2">Uncharacterized protein</fullName>
    </submittedName>
</protein>
<dbReference type="InterPro" id="IPR016184">
    <property type="entry name" value="Capsid/spike_ssDNA_virus"/>
</dbReference>
<comment type="similarity">
    <text evidence="1">Belongs to the microviridae F protein family.</text>
</comment>
<dbReference type="SUPFAM" id="SSF88645">
    <property type="entry name" value="ssDNA viruses"/>
    <property type="match status" value="1"/>
</dbReference>
<proteinExistence type="inferred from homology"/>
<dbReference type="AlphaFoldDB" id="A0A5C6M3V7"/>
<sequence length="213" mass="23678">MRTLYDLSHLSHIAGQIGRLQSVSIIPIEAGASLELHLDGIARLAPTRKEIVSECQVDICAFYVPLRHTYGQDFITYLKSARNALAPALAGLSIPATGRKAPYLGLNTFGTEINRALVNGYNRIWGMYYAVKSYPYNNDNAVPNDQWDFFPSANTELDENCRKYGRLCARLPHILNGGNTVTTAVSGWEQQNLDPASGSQCRRLSMRIRPTFV</sequence>
<evidence type="ECO:0000313" key="2">
    <source>
        <dbReference type="EMBL" id="TWW07934.1"/>
    </source>
</evidence>
<dbReference type="Proteomes" id="UP000321083">
    <property type="component" value="Unassembled WGS sequence"/>
</dbReference>
<dbReference type="EMBL" id="SRHE01000935">
    <property type="protein sequence ID" value="TWW07934.1"/>
    <property type="molecule type" value="Genomic_DNA"/>
</dbReference>
<evidence type="ECO:0000256" key="1">
    <source>
        <dbReference type="ARBA" id="ARBA00009963"/>
    </source>
</evidence>
<name>A0A5C6M3V7_9PLAN</name>
<reference evidence="2 3" key="1">
    <citation type="submission" date="2019-08" db="EMBL/GenBank/DDBJ databases">
        <title>100 year-old enigma solved: identification of Planctomyces bekefii, the type genus and species of the phylum Planctomycetes.</title>
        <authorList>
            <person name="Svetlana D.N."/>
            <person name="Overmann J."/>
        </authorList>
    </citation>
    <scope>NUCLEOTIDE SEQUENCE [LARGE SCALE GENOMIC DNA]</scope>
    <source>
        <strain evidence="2">Phe10_nw2017</strain>
    </source>
</reference>